<organism evidence="2 3">
    <name type="scientific">Nocardioides marmoribigeumensis</name>
    <dbReference type="NCBI Taxonomy" id="433649"/>
    <lineage>
        <taxon>Bacteria</taxon>
        <taxon>Bacillati</taxon>
        <taxon>Actinomycetota</taxon>
        <taxon>Actinomycetes</taxon>
        <taxon>Propionibacteriales</taxon>
        <taxon>Nocardioidaceae</taxon>
        <taxon>Nocardioides</taxon>
    </lineage>
</organism>
<evidence type="ECO:0000313" key="2">
    <source>
        <dbReference type="EMBL" id="MDR7363584.1"/>
    </source>
</evidence>
<protein>
    <submittedName>
        <fullName evidence="2">Peptidoglycan/LPS O-acetylase OafA/YrhL</fullName>
    </submittedName>
</protein>
<keyword evidence="1" id="KW-0812">Transmembrane</keyword>
<feature type="transmembrane region" description="Helical" evidence="1">
    <location>
        <begin position="91"/>
        <end position="108"/>
    </location>
</feature>
<keyword evidence="1" id="KW-1133">Transmembrane helix</keyword>
<dbReference type="Proteomes" id="UP001183648">
    <property type="component" value="Unassembled WGS sequence"/>
</dbReference>
<proteinExistence type="predicted"/>
<keyword evidence="3" id="KW-1185">Reference proteome</keyword>
<sequence length="127" mass="13487">MPPPLSVAVSLTFLEVFALVLQGLSLLPSLSGERMAMGVTSVAFFLLYGAALGWCAWNLRRRRSWARSPVVLAQLIQVLTATSFWGGGTTYVAVALILVGVVVLAGIFHPDSIAALAAADTEDARDR</sequence>
<evidence type="ECO:0000256" key="1">
    <source>
        <dbReference type="SAM" id="Phobius"/>
    </source>
</evidence>
<keyword evidence="1" id="KW-0472">Membrane</keyword>
<name>A0ABU2BYW3_9ACTN</name>
<feature type="transmembrane region" description="Helical" evidence="1">
    <location>
        <begin position="34"/>
        <end position="57"/>
    </location>
</feature>
<accession>A0ABU2BYW3</accession>
<gene>
    <name evidence="2" type="ORF">J2S63_003137</name>
</gene>
<reference evidence="2 3" key="1">
    <citation type="submission" date="2023-07" db="EMBL/GenBank/DDBJ databases">
        <title>Sequencing the genomes of 1000 actinobacteria strains.</title>
        <authorList>
            <person name="Klenk H.-P."/>
        </authorList>
    </citation>
    <scope>NUCLEOTIDE SEQUENCE [LARGE SCALE GENOMIC DNA]</scope>
    <source>
        <strain evidence="2 3">DSM 19426</strain>
    </source>
</reference>
<dbReference type="RefSeq" id="WP_310304142.1">
    <property type="nucleotide sequence ID" value="NZ_BAAAPS010000003.1"/>
</dbReference>
<comment type="caution">
    <text evidence="2">The sequence shown here is derived from an EMBL/GenBank/DDBJ whole genome shotgun (WGS) entry which is preliminary data.</text>
</comment>
<dbReference type="EMBL" id="JAVDYG010000001">
    <property type="protein sequence ID" value="MDR7363584.1"/>
    <property type="molecule type" value="Genomic_DNA"/>
</dbReference>
<evidence type="ECO:0000313" key="3">
    <source>
        <dbReference type="Proteomes" id="UP001183648"/>
    </source>
</evidence>